<comment type="cofactor">
    <cofactor evidence="1">
        <name>Ca(2+)</name>
        <dbReference type="ChEBI" id="CHEBI:29108"/>
    </cofactor>
</comment>
<dbReference type="PANTHER" id="PTHR32018:SF1">
    <property type="entry name" value="RHAMNOGALACTURONAN ENDOLYASE"/>
    <property type="match status" value="1"/>
</dbReference>
<evidence type="ECO:0000256" key="3">
    <source>
        <dbReference type="ARBA" id="ARBA00022837"/>
    </source>
</evidence>
<reference evidence="4 5" key="1">
    <citation type="submission" date="2023-09" db="EMBL/GenBank/DDBJ databases">
        <title>Thalassobella suaedae gen. nov., sp. nov., a marine bacterium of the family Flavobacteriaceae isolated from a halophyte Suaeda japonica.</title>
        <authorList>
            <person name="Lee S.Y."/>
            <person name="Hwang C.Y."/>
        </authorList>
    </citation>
    <scope>NUCLEOTIDE SEQUENCE [LARGE SCALE GENOMIC DNA]</scope>
    <source>
        <strain evidence="4 5">HL-DH14</strain>
    </source>
</reference>
<dbReference type="Gene3D" id="2.70.98.10">
    <property type="match status" value="1"/>
</dbReference>
<dbReference type="Proteomes" id="UP001302806">
    <property type="component" value="Chromosome"/>
</dbReference>
<comment type="subunit">
    <text evidence="2">Monomer.</text>
</comment>
<gene>
    <name evidence="4" type="ORF">RHP51_08650</name>
</gene>
<evidence type="ECO:0000313" key="5">
    <source>
        <dbReference type="Proteomes" id="UP001302806"/>
    </source>
</evidence>
<keyword evidence="3" id="KW-0106">Calcium</keyword>
<evidence type="ECO:0000313" key="4">
    <source>
        <dbReference type="EMBL" id="WNH10694.1"/>
    </source>
</evidence>
<accession>A0ABY9XYI5</accession>
<protein>
    <submittedName>
        <fullName evidence="4">Uncharacterized protein</fullName>
    </submittedName>
</protein>
<dbReference type="EMBL" id="CP134537">
    <property type="protein sequence ID" value="WNH10694.1"/>
    <property type="molecule type" value="Genomic_DNA"/>
</dbReference>
<dbReference type="RefSeq" id="WP_415866930.1">
    <property type="nucleotide sequence ID" value="NZ_CP134537.1"/>
</dbReference>
<dbReference type="PANTHER" id="PTHR32018">
    <property type="entry name" value="RHAMNOGALACTURONATE LYASE FAMILY PROTEIN"/>
    <property type="match status" value="1"/>
</dbReference>
<dbReference type="InterPro" id="IPR014718">
    <property type="entry name" value="GH-type_carb-bd"/>
</dbReference>
<dbReference type="Pfam" id="PF06045">
    <property type="entry name" value="Rhamnogal_lyase"/>
    <property type="match status" value="1"/>
</dbReference>
<dbReference type="InterPro" id="IPR051850">
    <property type="entry name" value="Polysacch_Lyase_4"/>
</dbReference>
<proteinExistence type="predicted"/>
<sequence length="464" mass="50521">MTNFLNAQVIWVGDVDTDFYNQNNWSDPTVDFSNLQSTTLVIGSGSTNNPIQKGGSANDINKRPESLDLITGANLIINGTLLPWNSVSLNGSLTLNAPAYLNIRNLVYLGKNETGSLNLIGGSMHSKNQFYIGYGNGGAGIANILGGTLYAESSLEIASNPSGTNPTGIVTIDGGTVDVATAVNIGANGNIYIEGVGDLVVTGDHTTALNNYISNGKITSPINTVLEVVYDGSRTTVRIPQDPNRLIKEYASYIILDNGILQATIEKATSNITSLKVNGVETLQQNGGSRSGTYYDFTGSYGFDKISGTTFSIKEETADYIDVSFKRTYSPGVYLAPCDADIHYVLKKDDKGLYTYSILNHKAEYPDFDLGSWRQVIWIGDNGTDYLTEKIYVNDVKKWQMPSVYDNQNAVATPIQEIIKLTTGVRAGKYDGKYEYSESLLELPVWGHASDVNKIGSWYRVWKS</sequence>
<evidence type="ECO:0000256" key="1">
    <source>
        <dbReference type="ARBA" id="ARBA00001913"/>
    </source>
</evidence>
<organism evidence="4 5">
    <name type="scientific">Thalassobellus suaedae</name>
    <dbReference type="NCBI Taxonomy" id="3074124"/>
    <lineage>
        <taxon>Bacteria</taxon>
        <taxon>Pseudomonadati</taxon>
        <taxon>Bacteroidota</taxon>
        <taxon>Flavobacteriia</taxon>
        <taxon>Flavobacteriales</taxon>
        <taxon>Flavobacteriaceae</taxon>
        <taxon>Thalassobellus</taxon>
    </lineage>
</organism>
<evidence type="ECO:0000256" key="2">
    <source>
        <dbReference type="ARBA" id="ARBA00011245"/>
    </source>
</evidence>
<name>A0ABY9XYI5_9FLAO</name>
<dbReference type="InterPro" id="IPR010325">
    <property type="entry name" value="Rhamnogal_lyase"/>
</dbReference>